<name>A0A8J3DG79_9BACT</name>
<reference evidence="1 2" key="1">
    <citation type="journal article" date="2014" name="Int. J. Syst. Evol. Microbiol.">
        <title>Complete genome sequence of Corynebacterium casei LMG S-19264T (=DSM 44701T), isolated from a smear-ripened cheese.</title>
        <authorList>
            <consortium name="US DOE Joint Genome Institute (JGI-PGF)"/>
            <person name="Walter F."/>
            <person name="Albersmeier A."/>
            <person name="Kalinowski J."/>
            <person name="Ruckert C."/>
        </authorList>
    </citation>
    <scope>NUCLEOTIDE SEQUENCE [LARGE SCALE GENOMIC DNA]</scope>
    <source>
        <strain evidence="1 2">KCTC 12866</strain>
    </source>
</reference>
<dbReference type="Proteomes" id="UP000598271">
    <property type="component" value="Unassembled WGS sequence"/>
</dbReference>
<gene>
    <name evidence="1" type="ORF">GCM10007390_51140</name>
</gene>
<dbReference type="AlphaFoldDB" id="A0A8J3DG79"/>
<evidence type="ECO:0000313" key="2">
    <source>
        <dbReference type="Proteomes" id="UP000598271"/>
    </source>
</evidence>
<accession>A0A8J3DG79</accession>
<comment type="caution">
    <text evidence="1">The sequence shown here is derived from an EMBL/GenBank/DDBJ whole genome shotgun (WGS) entry which is preliminary data.</text>
</comment>
<organism evidence="1 2">
    <name type="scientific">Persicitalea jodogahamensis</name>
    <dbReference type="NCBI Taxonomy" id="402147"/>
    <lineage>
        <taxon>Bacteria</taxon>
        <taxon>Pseudomonadati</taxon>
        <taxon>Bacteroidota</taxon>
        <taxon>Cytophagia</taxon>
        <taxon>Cytophagales</taxon>
        <taxon>Spirosomataceae</taxon>
        <taxon>Persicitalea</taxon>
    </lineage>
</organism>
<dbReference type="EMBL" id="BMXF01000010">
    <property type="protein sequence ID" value="GHB88813.1"/>
    <property type="molecule type" value="Genomic_DNA"/>
</dbReference>
<dbReference type="RefSeq" id="WP_189569211.1">
    <property type="nucleotide sequence ID" value="NZ_BMXF01000010.1"/>
</dbReference>
<evidence type="ECO:0000313" key="1">
    <source>
        <dbReference type="EMBL" id="GHB88813.1"/>
    </source>
</evidence>
<proteinExistence type="predicted"/>
<sequence length="157" mass="17481">MKRNSQIERVSQLAVLAVLAIAAVFLLWSARGTDAPVRSDKILVADSLDTERQLIEVRADSLVKLLQRIKNNNADIFTFTLSEQTLIISCLPERQVAFNQLFLNDASLSAYTRIENTQLTIDTEGYSFSVPVHAFQGVAFIELPVDIVQSILLSQES</sequence>
<keyword evidence="2" id="KW-1185">Reference proteome</keyword>
<protein>
    <submittedName>
        <fullName evidence="1">Uncharacterized protein</fullName>
    </submittedName>
</protein>